<organism evidence="2 3">
    <name type="scientific">Planococcus citreus</name>
    <dbReference type="NCBI Taxonomy" id="1373"/>
    <lineage>
        <taxon>Bacteria</taxon>
        <taxon>Bacillati</taxon>
        <taxon>Bacillota</taxon>
        <taxon>Bacilli</taxon>
        <taxon>Bacillales</taxon>
        <taxon>Caryophanaceae</taxon>
        <taxon>Planococcus</taxon>
    </lineage>
</organism>
<evidence type="ECO:0000313" key="3">
    <source>
        <dbReference type="Proteomes" id="UP000280791"/>
    </source>
</evidence>
<dbReference type="AlphaFoldDB" id="A0A497YLU3"/>
<keyword evidence="3" id="KW-1185">Reference proteome</keyword>
<proteinExistence type="predicted"/>
<dbReference type="Proteomes" id="UP000280791">
    <property type="component" value="Unassembled WGS sequence"/>
</dbReference>
<name>A0A497YLU3_9BACL</name>
<evidence type="ECO:0000256" key="1">
    <source>
        <dbReference type="SAM" id="Phobius"/>
    </source>
</evidence>
<evidence type="ECO:0000313" key="2">
    <source>
        <dbReference type="EMBL" id="RLJ90461.1"/>
    </source>
</evidence>
<keyword evidence="1" id="KW-0812">Transmembrane</keyword>
<accession>A0A497YLU3</accession>
<reference evidence="2 3" key="1">
    <citation type="submission" date="2018-10" db="EMBL/GenBank/DDBJ databases">
        <title>Genomic Encyclopedia of Type Strains, Phase IV (KMG-IV): sequencing the most valuable type-strain genomes for metagenomic binning, comparative biology and taxonomic classification.</title>
        <authorList>
            <person name="Goeker M."/>
        </authorList>
    </citation>
    <scope>NUCLEOTIDE SEQUENCE [LARGE SCALE GENOMIC DNA]</scope>
    <source>
        <strain evidence="2 3">DSM 20549</strain>
    </source>
</reference>
<protein>
    <submittedName>
        <fullName evidence="2">Uncharacterized protein</fullName>
    </submittedName>
</protein>
<gene>
    <name evidence="2" type="ORF">DFR62_0605</name>
</gene>
<dbReference type="EMBL" id="RCCP01000001">
    <property type="protein sequence ID" value="RLJ90461.1"/>
    <property type="molecule type" value="Genomic_DNA"/>
</dbReference>
<feature type="transmembrane region" description="Helical" evidence="1">
    <location>
        <begin position="6"/>
        <end position="25"/>
    </location>
</feature>
<keyword evidence="1" id="KW-1133">Transmembrane helix</keyword>
<keyword evidence="1" id="KW-0472">Membrane</keyword>
<comment type="caution">
    <text evidence="2">The sequence shown here is derived from an EMBL/GenBank/DDBJ whole genome shotgun (WGS) entry which is preliminary data.</text>
</comment>
<sequence length="32" mass="3480">MKAVLLWGNLLFSGFMAISISMFFAEGAIAEN</sequence>